<feature type="region of interest" description="Disordered" evidence="1">
    <location>
        <begin position="181"/>
        <end position="208"/>
    </location>
</feature>
<keyword evidence="2" id="KW-1133">Transmembrane helix</keyword>
<dbReference type="KEGG" id="dpx:DAPPUDRAFT_238260"/>
<feature type="region of interest" description="Disordered" evidence="1">
    <location>
        <begin position="48"/>
        <end position="82"/>
    </location>
</feature>
<feature type="transmembrane region" description="Helical" evidence="2">
    <location>
        <begin position="15"/>
        <end position="41"/>
    </location>
</feature>
<organism evidence="3 4">
    <name type="scientific">Daphnia pulex</name>
    <name type="common">Water flea</name>
    <dbReference type="NCBI Taxonomy" id="6669"/>
    <lineage>
        <taxon>Eukaryota</taxon>
        <taxon>Metazoa</taxon>
        <taxon>Ecdysozoa</taxon>
        <taxon>Arthropoda</taxon>
        <taxon>Crustacea</taxon>
        <taxon>Branchiopoda</taxon>
        <taxon>Diplostraca</taxon>
        <taxon>Cladocera</taxon>
        <taxon>Anomopoda</taxon>
        <taxon>Daphniidae</taxon>
        <taxon>Daphnia</taxon>
    </lineage>
</organism>
<accession>E9G5Y8</accession>
<evidence type="ECO:0000256" key="2">
    <source>
        <dbReference type="SAM" id="Phobius"/>
    </source>
</evidence>
<feature type="compositionally biased region" description="Polar residues" evidence="1">
    <location>
        <begin position="50"/>
        <end position="59"/>
    </location>
</feature>
<sequence>MNRILNAANEPESSVTMVVVLAAPGALLIAIIGLAAILAVYHRQRRRNLRQQPSQSAAQTCDGDDANDDVSNYTKTANGKPDVIKSKRELHTALYLSSASIARRRTSKNKDTENNTSSEHLSSLFLSIGIDLECQLTGMSNESSHSSLVVAAGTSNNANGPCKFNEESAVTFAVQQSAMNDRNRDRILDPNATSSSNMTSNPHKPGTLRLHHQQQQHPADFMVRNFELCYSICGGRLCVPDLRRKFVDQDTTGRIEELVIVVEQSKVVLEWSWLDSPVSARVPSRRDVQAAL</sequence>
<keyword evidence="4" id="KW-1185">Reference proteome</keyword>
<evidence type="ECO:0000256" key="1">
    <source>
        <dbReference type="SAM" id="MobiDB-lite"/>
    </source>
</evidence>
<protein>
    <submittedName>
        <fullName evidence="3">Uncharacterized protein</fullName>
    </submittedName>
</protein>
<dbReference type="OrthoDB" id="10528879at2759"/>
<evidence type="ECO:0000313" key="3">
    <source>
        <dbReference type="EMBL" id="EFX85088.1"/>
    </source>
</evidence>
<feature type="compositionally biased region" description="Polar residues" evidence="1">
    <location>
        <begin position="191"/>
        <end position="202"/>
    </location>
</feature>
<dbReference type="HOGENOM" id="CLU_953955_0_0_1"/>
<gene>
    <name evidence="3" type="ORF">DAPPUDRAFT_238260</name>
</gene>
<keyword evidence="2" id="KW-0472">Membrane</keyword>
<dbReference type="InParanoid" id="E9G5Y8"/>
<dbReference type="AlphaFoldDB" id="E9G5Y8"/>
<dbReference type="Proteomes" id="UP000000305">
    <property type="component" value="Unassembled WGS sequence"/>
</dbReference>
<name>E9G5Y8_DAPPU</name>
<proteinExistence type="predicted"/>
<evidence type="ECO:0000313" key="4">
    <source>
        <dbReference type="Proteomes" id="UP000000305"/>
    </source>
</evidence>
<reference evidence="3 4" key="1">
    <citation type="journal article" date="2011" name="Science">
        <title>The ecoresponsive genome of Daphnia pulex.</title>
        <authorList>
            <person name="Colbourne J.K."/>
            <person name="Pfrender M.E."/>
            <person name="Gilbert D."/>
            <person name="Thomas W.K."/>
            <person name="Tucker A."/>
            <person name="Oakley T.H."/>
            <person name="Tokishita S."/>
            <person name="Aerts A."/>
            <person name="Arnold G.J."/>
            <person name="Basu M.K."/>
            <person name="Bauer D.J."/>
            <person name="Caceres C.E."/>
            <person name="Carmel L."/>
            <person name="Casola C."/>
            <person name="Choi J.H."/>
            <person name="Detter J.C."/>
            <person name="Dong Q."/>
            <person name="Dusheyko S."/>
            <person name="Eads B.D."/>
            <person name="Frohlich T."/>
            <person name="Geiler-Samerotte K.A."/>
            <person name="Gerlach D."/>
            <person name="Hatcher P."/>
            <person name="Jogdeo S."/>
            <person name="Krijgsveld J."/>
            <person name="Kriventseva E.V."/>
            <person name="Kultz D."/>
            <person name="Laforsch C."/>
            <person name="Lindquist E."/>
            <person name="Lopez J."/>
            <person name="Manak J.R."/>
            <person name="Muller J."/>
            <person name="Pangilinan J."/>
            <person name="Patwardhan R.P."/>
            <person name="Pitluck S."/>
            <person name="Pritham E.J."/>
            <person name="Rechtsteiner A."/>
            <person name="Rho M."/>
            <person name="Rogozin I.B."/>
            <person name="Sakarya O."/>
            <person name="Salamov A."/>
            <person name="Schaack S."/>
            <person name="Shapiro H."/>
            <person name="Shiga Y."/>
            <person name="Skalitzky C."/>
            <person name="Smith Z."/>
            <person name="Souvorov A."/>
            <person name="Sung W."/>
            <person name="Tang Z."/>
            <person name="Tsuchiya D."/>
            <person name="Tu H."/>
            <person name="Vos H."/>
            <person name="Wang M."/>
            <person name="Wolf Y.I."/>
            <person name="Yamagata H."/>
            <person name="Yamada T."/>
            <person name="Ye Y."/>
            <person name="Shaw J.R."/>
            <person name="Andrews J."/>
            <person name="Crease T.J."/>
            <person name="Tang H."/>
            <person name="Lucas S.M."/>
            <person name="Robertson H.M."/>
            <person name="Bork P."/>
            <person name="Koonin E.V."/>
            <person name="Zdobnov E.M."/>
            <person name="Grigoriev I.V."/>
            <person name="Lynch M."/>
            <person name="Boore J.L."/>
        </authorList>
    </citation>
    <scope>NUCLEOTIDE SEQUENCE [LARGE SCALE GENOMIC DNA]</scope>
</reference>
<dbReference type="EMBL" id="GL732533">
    <property type="protein sequence ID" value="EFX85088.1"/>
    <property type="molecule type" value="Genomic_DNA"/>
</dbReference>
<keyword evidence="2" id="KW-0812">Transmembrane</keyword>